<dbReference type="InterPro" id="IPR029058">
    <property type="entry name" value="AB_hydrolase_fold"/>
</dbReference>
<dbReference type="Gene3D" id="3.40.50.12670">
    <property type="match status" value="1"/>
</dbReference>
<dbReference type="GO" id="GO:0004185">
    <property type="term" value="F:serine-type carboxypeptidase activity"/>
    <property type="evidence" value="ECO:0007669"/>
    <property type="project" value="InterPro"/>
</dbReference>
<proteinExistence type="inferred from homology"/>
<dbReference type="Pfam" id="PF00450">
    <property type="entry name" value="Peptidase_S10"/>
    <property type="match status" value="1"/>
</dbReference>
<evidence type="ECO:0000256" key="2">
    <source>
        <dbReference type="ARBA" id="ARBA00023180"/>
    </source>
</evidence>
<organism evidence="3 4">
    <name type="scientific">Dendrobium nobile</name>
    <name type="common">Orchid</name>
    <dbReference type="NCBI Taxonomy" id="94219"/>
    <lineage>
        <taxon>Eukaryota</taxon>
        <taxon>Viridiplantae</taxon>
        <taxon>Streptophyta</taxon>
        <taxon>Embryophyta</taxon>
        <taxon>Tracheophyta</taxon>
        <taxon>Spermatophyta</taxon>
        <taxon>Magnoliopsida</taxon>
        <taxon>Liliopsida</taxon>
        <taxon>Asparagales</taxon>
        <taxon>Orchidaceae</taxon>
        <taxon>Epidendroideae</taxon>
        <taxon>Malaxideae</taxon>
        <taxon>Dendrobiinae</taxon>
        <taxon>Dendrobium</taxon>
    </lineage>
</organism>
<dbReference type="SMR" id="A0A8T3C117"/>
<sequence>MSMSFILHKIQLLVIFNLCVFLHYNYLHASRITHLPGFNGALPFYLETGYVTVDEESGAELFYYFVESERSPSDDPLVLWLIGGPYCSGFAGLALEIGPLKFNVKAYDGTLPTLIANPYSWTKISSIIFLDWPVGTGFSFSTSMTDYITDEVLSTKQIYEFLMKWLLGHPSFQSNHFYVGGDSYGGKMTPLLAQLIVKSNEDVQQPFVNLKGYLVGNPVTGERIDISSQVPHAHGLGIISDELFKEILLNCENEDYLNPQSALCRANLKTFNGFLSEINIYNILEPKCADEPLAPKELYEASKSIKGKSLEFHCSSSVLYIDCSNAVLLSYYWSNDDLTKEVLNIKKGTVEEWHRCRKDLNNYTYNIPSSVPYHLNLTSRGYRALVYSGDLDLDVPFISTLEWIRSLNYSIIDDWRSWYAGGQVAGYTMLFSNNLTFATVKGGSHTAPDNRPLQCFVMFESWISHNVL</sequence>
<dbReference type="PANTHER" id="PTHR11802">
    <property type="entry name" value="SERINE PROTEASE FAMILY S10 SERINE CARBOXYPEPTIDASE"/>
    <property type="match status" value="1"/>
</dbReference>
<dbReference type="FunFam" id="3.40.50.1820:FF:000072">
    <property type="entry name" value="Serine carboxypeptidase-like 19"/>
    <property type="match status" value="1"/>
</dbReference>
<evidence type="ECO:0000256" key="1">
    <source>
        <dbReference type="ARBA" id="ARBA00009431"/>
    </source>
</evidence>
<name>A0A8T3C117_DENNO</name>
<reference evidence="3" key="1">
    <citation type="journal article" date="2022" name="Front. Genet.">
        <title>Chromosome-Scale Assembly of the Dendrobium nobile Genome Provides Insights Into the Molecular Mechanism of the Biosynthesis of the Medicinal Active Ingredient of Dendrobium.</title>
        <authorList>
            <person name="Xu Q."/>
            <person name="Niu S.-C."/>
            <person name="Li K.-L."/>
            <person name="Zheng P.-J."/>
            <person name="Zhang X.-J."/>
            <person name="Jia Y."/>
            <person name="Liu Y."/>
            <person name="Niu Y.-X."/>
            <person name="Yu L.-H."/>
            <person name="Chen D.-F."/>
            <person name="Zhang G.-Q."/>
        </authorList>
    </citation>
    <scope>NUCLEOTIDE SEQUENCE</scope>
    <source>
        <tissue evidence="3">Leaf</tissue>
    </source>
</reference>
<dbReference type="Gene3D" id="3.40.50.1820">
    <property type="entry name" value="alpha/beta hydrolase"/>
    <property type="match status" value="1"/>
</dbReference>
<dbReference type="InterPro" id="IPR001563">
    <property type="entry name" value="Peptidase_S10"/>
</dbReference>
<dbReference type="InterPro" id="IPR033124">
    <property type="entry name" value="Ser_caboxypep_his_AS"/>
</dbReference>
<accession>A0A8T3C117</accession>
<dbReference type="GO" id="GO:0006508">
    <property type="term" value="P:proteolysis"/>
    <property type="evidence" value="ECO:0007669"/>
    <property type="project" value="InterPro"/>
</dbReference>
<keyword evidence="2" id="KW-0325">Glycoprotein</keyword>
<dbReference type="AlphaFoldDB" id="A0A8T3C117"/>
<dbReference type="OrthoDB" id="443318at2759"/>
<gene>
    <name evidence="3" type="ORF">KFK09_004659</name>
</gene>
<dbReference type="FunFam" id="3.40.50.12670:FF:000002">
    <property type="entry name" value="Carboxypeptidase"/>
    <property type="match status" value="1"/>
</dbReference>
<evidence type="ECO:0000313" key="3">
    <source>
        <dbReference type="EMBL" id="KAI0525266.1"/>
    </source>
</evidence>
<comment type="similarity">
    <text evidence="1">Belongs to the peptidase S10 family.</text>
</comment>
<dbReference type="GO" id="GO:0016747">
    <property type="term" value="F:acyltransferase activity, transferring groups other than amino-acyl groups"/>
    <property type="evidence" value="ECO:0007669"/>
    <property type="project" value="TreeGrafter"/>
</dbReference>
<evidence type="ECO:0000313" key="4">
    <source>
        <dbReference type="Proteomes" id="UP000829196"/>
    </source>
</evidence>
<dbReference type="Proteomes" id="UP000829196">
    <property type="component" value="Unassembled WGS sequence"/>
</dbReference>
<dbReference type="GO" id="GO:0019748">
    <property type="term" value="P:secondary metabolic process"/>
    <property type="evidence" value="ECO:0007669"/>
    <property type="project" value="TreeGrafter"/>
</dbReference>
<dbReference type="PROSITE" id="PS00560">
    <property type="entry name" value="CARBOXYPEPT_SER_HIS"/>
    <property type="match status" value="1"/>
</dbReference>
<keyword evidence="4" id="KW-1185">Reference proteome</keyword>
<protein>
    <submittedName>
        <fullName evidence="3">Uncharacterized protein</fullName>
    </submittedName>
</protein>
<dbReference type="EMBL" id="JAGYWB010000004">
    <property type="protein sequence ID" value="KAI0525266.1"/>
    <property type="molecule type" value="Genomic_DNA"/>
</dbReference>
<dbReference type="SUPFAM" id="SSF53474">
    <property type="entry name" value="alpha/beta-Hydrolases"/>
    <property type="match status" value="1"/>
</dbReference>
<dbReference type="PRINTS" id="PR00724">
    <property type="entry name" value="CRBOXYPTASEC"/>
</dbReference>
<dbReference type="PANTHER" id="PTHR11802:SF461">
    <property type="entry name" value="OS02G0687900 PROTEIN"/>
    <property type="match status" value="1"/>
</dbReference>
<comment type="caution">
    <text evidence="3">The sequence shown here is derived from an EMBL/GenBank/DDBJ whole genome shotgun (WGS) entry which is preliminary data.</text>
</comment>